<dbReference type="AlphaFoldDB" id="G7VHU3"/>
<reference evidence="2 3" key="1">
    <citation type="journal article" date="2012" name="J. Bacteriol.">
        <title>Complete genome sequence of strain 1860, a crenarchaeon of the genus pyrobaculum able to grow with various electron acceptors.</title>
        <authorList>
            <person name="Mardanov A.V."/>
            <person name="Gumerov V.M."/>
            <person name="Slobodkina G.B."/>
            <person name="Beletsky A.V."/>
            <person name="Bonch-Osmolovskaya E.A."/>
            <person name="Ravin N.V."/>
            <person name="Skryabin K.G."/>
        </authorList>
    </citation>
    <scope>NUCLEOTIDE SEQUENCE [LARGE SCALE GENOMIC DNA]</scope>
    <source>
        <strain evidence="2 3">1860</strain>
    </source>
</reference>
<evidence type="ECO:0000313" key="3">
    <source>
        <dbReference type="Proteomes" id="UP000005867"/>
    </source>
</evidence>
<keyword evidence="1" id="KW-0472">Membrane</keyword>
<evidence type="ECO:0000256" key="1">
    <source>
        <dbReference type="SAM" id="Phobius"/>
    </source>
</evidence>
<organism evidence="2 3">
    <name type="scientific">Pyrobaculum ferrireducens</name>
    <dbReference type="NCBI Taxonomy" id="1104324"/>
    <lineage>
        <taxon>Archaea</taxon>
        <taxon>Thermoproteota</taxon>
        <taxon>Thermoprotei</taxon>
        <taxon>Thermoproteales</taxon>
        <taxon>Thermoproteaceae</taxon>
        <taxon>Pyrobaculum</taxon>
    </lineage>
</organism>
<name>G7VHU3_9CREN</name>
<feature type="transmembrane region" description="Helical" evidence="1">
    <location>
        <begin position="17"/>
        <end position="35"/>
    </location>
</feature>
<dbReference type="EMBL" id="CP003098">
    <property type="protein sequence ID" value="AET32115.1"/>
    <property type="molecule type" value="Genomic_DNA"/>
</dbReference>
<sequence length="491" mass="53723">MWVYVGRIMKLVKGLRWVLLTAVVTAGVMFLWVGWPEVIQYPSGYTITYNRGIGQEVTLEVVNDTGHPVHFCASIFGWYPNGSVVKLDDVCARGVGKIKTDAVRKYAEQWKDLDGEIGVFVILTYINGTDSKGNYTFDNAVKGFTIRPKRVVAGENIKATIKVKAKPPKEKSVSRASAAILQWPPKSVPTGEQCFPAVGDPNPVTTCYNWALETTYVSATNTPVPVVVARVSSSDAYNLHTVRVALFLAASSQYAVSFSGGSMLTTKNADGSEVTTGFSADIVTLAVTSDLYLDDYYSYTPYQLGPRIIAIGFYGDYAVVRYRKQACTYTCVYLNDYAYMYLVRPRIPITVYKDMQPLDGNLGNVFSMVSSNWAGKTIYGASDVSISATSVVGNSGGISLLSMSVPLLSRPNIPLSAVFSLAASLGSQSFSAARGEVYATLQTNDPRVTIYAVYYRPNPLYEFNNQYYPLPSLFVDVKTYKTSGLGEEPEG</sequence>
<dbReference type="STRING" id="1104324.P186_0664"/>
<proteinExistence type="predicted"/>
<protein>
    <submittedName>
        <fullName evidence="2">Uncharacterized protein</fullName>
    </submittedName>
</protein>
<dbReference type="BioCyc" id="PSP1104324:GJSN-653-MONOMER"/>
<dbReference type="Proteomes" id="UP000005867">
    <property type="component" value="Chromosome"/>
</dbReference>
<keyword evidence="1" id="KW-1133">Transmembrane helix</keyword>
<gene>
    <name evidence="2" type="ORF">P186_0664</name>
</gene>
<keyword evidence="3" id="KW-1185">Reference proteome</keyword>
<accession>G7VHU3</accession>
<dbReference type="KEGG" id="pyr:P186_0664"/>
<evidence type="ECO:0000313" key="2">
    <source>
        <dbReference type="EMBL" id="AET32115.1"/>
    </source>
</evidence>
<keyword evidence="1" id="KW-0812">Transmembrane</keyword>
<dbReference type="HOGENOM" id="CLU_575732_0_0_2"/>
<dbReference type="eggNOG" id="arCOG08358">
    <property type="taxonomic scope" value="Archaea"/>
</dbReference>